<accession>A0A1F5XF94</accession>
<keyword evidence="4" id="KW-0131">Cell cycle</keyword>
<dbReference type="InterPro" id="IPR003008">
    <property type="entry name" value="Tubulin_FtsZ_GTPase"/>
</dbReference>
<dbReference type="GO" id="GO:0005525">
    <property type="term" value="F:GTP binding"/>
    <property type="evidence" value="ECO:0007669"/>
    <property type="project" value="UniProtKB-UniRule"/>
</dbReference>
<dbReference type="GO" id="GO:0032153">
    <property type="term" value="C:cell division site"/>
    <property type="evidence" value="ECO:0007669"/>
    <property type="project" value="UniProtKB-UniRule"/>
</dbReference>
<dbReference type="Proteomes" id="UP000177346">
    <property type="component" value="Unassembled WGS sequence"/>
</dbReference>
<dbReference type="EMBL" id="MFIF01000014">
    <property type="protein sequence ID" value="OGF86598.1"/>
    <property type="molecule type" value="Genomic_DNA"/>
</dbReference>
<evidence type="ECO:0000256" key="4">
    <source>
        <dbReference type="HAMAP-Rule" id="MF_00909"/>
    </source>
</evidence>
<organism evidence="9 10">
    <name type="scientific">Candidatus Giovannonibacteria bacterium RIFCSPLOWO2_01_FULL_46_32</name>
    <dbReference type="NCBI Taxonomy" id="1798353"/>
    <lineage>
        <taxon>Bacteria</taxon>
        <taxon>Candidatus Giovannoniibacteriota</taxon>
    </lineage>
</organism>
<keyword evidence="4 9" id="KW-0132">Cell division</keyword>
<dbReference type="HAMAP" id="MF_00909">
    <property type="entry name" value="FtsZ"/>
    <property type="match status" value="1"/>
</dbReference>
<feature type="binding site" evidence="4">
    <location>
        <position position="187"/>
    </location>
    <ligand>
        <name>GTP</name>
        <dbReference type="ChEBI" id="CHEBI:37565"/>
    </ligand>
</feature>
<dbReference type="SMART" id="SM00864">
    <property type="entry name" value="Tubulin"/>
    <property type="match status" value="1"/>
</dbReference>
<dbReference type="Pfam" id="PF00091">
    <property type="entry name" value="Tubulin"/>
    <property type="match status" value="1"/>
</dbReference>
<dbReference type="Gene3D" id="3.40.50.1440">
    <property type="entry name" value="Tubulin/FtsZ, GTPase domain"/>
    <property type="match status" value="1"/>
</dbReference>
<comment type="subcellular location">
    <subcellularLocation>
        <location evidence="4">Cytoplasm</location>
    </subcellularLocation>
    <text evidence="4">Assembles at midcell at the inner surface of the cytoplasmic membrane.</text>
</comment>
<dbReference type="InterPro" id="IPR008280">
    <property type="entry name" value="Tub_FtsZ_C"/>
</dbReference>
<dbReference type="InterPro" id="IPR018316">
    <property type="entry name" value="Tubulin/FtsZ_2-layer-sand-dom"/>
</dbReference>
<evidence type="ECO:0000259" key="7">
    <source>
        <dbReference type="SMART" id="SM00864"/>
    </source>
</evidence>
<evidence type="ECO:0000313" key="9">
    <source>
        <dbReference type="EMBL" id="OGF86598.1"/>
    </source>
</evidence>
<dbReference type="InterPro" id="IPR045061">
    <property type="entry name" value="FtsZ/CetZ"/>
</dbReference>
<keyword evidence="2 4" id="KW-0547">Nucleotide-binding</keyword>
<dbReference type="Pfam" id="PF12327">
    <property type="entry name" value="FtsZ_C"/>
    <property type="match status" value="1"/>
</dbReference>
<dbReference type="GO" id="GO:0043093">
    <property type="term" value="P:FtsZ-dependent cytokinesis"/>
    <property type="evidence" value="ECO:0007669"/>
    <property type="project" value="UniProtKB-UniRule"/>
</dbReference>
<dbReference type="PANTHER" id="PTHR30314">
    <property type="entry name" value="CELL DIVISION PROTEIN FTSZ-RELATED"/>
    <property type="match status" value="1"/>
</dbReference>
<comment type="similarity">
    <text evidence="1 4">Belongs to the FtsZ family.</text>
</comment>
<feature type="domain" description="Tubulin/FtsZ 2-layer sandwich" evidence="8">
    <location>
        <begin position="207"/>
        <end position="325"/>
    </location>
</feature>
<dbReference type="SUPFAM" id="SSF55307">
    <property type="entry name" value="Tubulin C-terminal domain-like"/>
    <property type="match status" value="1"/>
</dbReference>
<evidence type="ECO:0000256" key="1">
    <source>
        <dbReference type="ARBA" id="ARBA00009690"/>
    </source>
</evidence>
<feature type="binding site" evidence="4">
    <location>
        <begin position="108"/>
        <end position="110"/>
    </location>
    <ligand>
        <name>GTP</name>
        <dbReference type="ChEBI" id="CHEBI:37565"/>
    </ligand>
</feature>
<feature type="binding site" evidence="4">
    <location>
        <position position="139"/>
    </location>
    <ligand>
        <name>GTP</name>
        <dbReference type="ChEBI" id="CHEBI:37565"/>
    </ligand>
</feature>
<evidence type="ECO:0000313" key="10">
    <source>
        <dbReference type="Proteomes" id="UP000177346"/>
    </source>
</evidence>
<dbReference type="InterPro" id="IPR024757">
    <property type="entry name" value="FtsZ_C"/>
</dbReference>
<dbReference type="Gene3D" id="3.30.1330.20">
    <property type="entry name" value="Tubulin/FtsZ, C-terminal domain"/>
    <property type="match status" value="1"/>
</dbReference>
<dbReference type="InterPro" id="IPR036525">
    <property type="entry name" value="Tubulin/FtsZ_GTPase_sf"/>
</dbReference>
<dbReference type="GO" id="GO:0005737">
    <property type="term" value="C:cytoplasm"/>
    <property type="evidence" value="ECO:0007669"/>
    <property type="project" value="UniProtKB-SubCell"/>
</dbReference>
<comment type="caution">
    <text evidence="9">The sequence shown here is derived from an EMBL/GenBank/DDBJ whole genome shotgun (WGS) entry which is preliminary data.</text>
</comment>
<dbReference type="SMART" id="SM00865">
    <property type="entry name" value="Tubulin_C"/>
    <property type="match status" value="1"/>
</dbReference>
<comment type="function">
    <text evidence="4">Essential cell division protein that forms a contractile ring structure (Z ring) at the future cell division site. The regulation of the ring assembly controls the timing and the location of cell division. One of the functions of the FtsZ ring is to recruit other cell division proteins to the septum to produce a new cell wall between the dividing cells. Binds GTP and shows GTPase activity.</text>
</comment>
<comment type="subunit">
    <text evidence="4">Homodimer. Polymerizes to form a dynamic ring structure in a strictly GTP-dependent manner. Interacts directly with several other division proteins.</text>
</comment>
<reference evidence="9 10" key="1">
    <citation type="journal article" date="2016" name="Nat. Commun.">
        <title>Thousands of microbial genomes shed light on interconnected biogeochemical processes in an aquifer system.</title>
        <authorList>
            <person name="Anantharaman K."/>
            <person name="Brown C.T."/>
            <person name="Hug L.A."/>
            <person name="Sharon I."/>
            <person name="Castelle C.J."/>
            <person name="Probst A.J."/>
            <person name="Thomas B.C."/>
            <person name="Singh A."/>
            <person name="Wilkins M.J."/>
            <person name="Karaoz U."/>
            <person name="Brodie E.L."/>
            <person name="Williams K.H."/>
            <person name="Hubbard S.S."/>
            <person name="Banfield J.F."/>
        </authorList>
    </citation>
    <scope>NUCLEOTIDE SEQUENCE [LARGE SCALE GENOMIC DNA]</scope>
</reference>
<name>A0A1F5XF94_9BACT</name>
<dbReference type="SUPFAM" id="SSF52490">
    <property type="entry name" value="Tubulin nucleotide-binding domain-like"/>
    <property type="match status" value="1"/>
</dbReference>
<dbReference type="NCBIfam" id="TIGR00065">
    <property type="entry name" value="ftsZ"/>
    <property type="match status" value="1"/>
</dbReference>
<sequence>MPHIKPDIESFARIKVVGVGGSGKNAVNHMIRSKVRGVEFIAVNTDAQDLHQSMAHKKIRIGKGITKGLGTGMNVELGRQAAEETKDEIHEALKGADMVFITCGMGGGTGTGVAPIVAQAAKADGALAIGVVTKPFAFEGLERSRIAEGGLIKLREAVDALIVIPNDKLLSIVAKSTPFLSAFAMCDEVLRHAVESISDLITVPGIINVDFADVRAVMQNAGSALMGIGHGRGEARAEEAARAAVSSPLLDISINGARGVLFAVSGGPDLTMWEINEAAKIITSSIDQDAKVIFGAIQDERLKKGDIKITVIASGFPDDHVGKSATLFGPMKVTQQSAPKIVQQPSPQNGAKKVLPQAPEEDSDWDSIPAFIRRQRK</sequence>
<evidence type="ECO:0000259" key="8">
    <source>
        <dbReference type="SMART" id="SM00865"/>
    </source>
</evidence>
<proteinExistence type="inferred from homology"/>
<evidence type="ECO:0000256" key="2">
    <source>
        <dbReference type="ARBA" id="ARBA00022741"/>
    </source>
</evidence>
<dbReference type="AlphaFoldDB" id="A0A1F5XF94"/>
<keyword evidence="4" id="KW-0963">Cytoplasm</keyword>
<feature type="region of interest" description="Disordered" evidence="6">
    <location>
        <begin position="336"/>
        <end position="377"/>
    </location>
</feature>
<comment type="caution">
    <text evidence="4">Lacks conserved residue(s) required for the propagation of feature annotation.</text>
</comment>
<keyword evidence="4" id="KW-0717">Septation</keyword>
<feature type="domain" description="Tubulin/FtsZ GTPase" evidence="7">
    <location>
        <begin position="13"/>
        <end position="205"/>
    </location>
</feature>
<feature type="compositionally biased region" description="Polar residues" evidence="6">
    <location>
        <begin position="336"/>
        <end position="349"/>
    </location>
</feature>
<protein>
    <recommendedName>
        <fullName evidence="4 5">Cell division protein FtsZ</fullName>
    </recommendedName>
</protein>
<dbReference type="PANTHER" id="PTHR30314:SF3">
    <property type="entry name" value="MITOCHONDRIAL DIVISION PROTEIN FSZA"/>
    <property type="match status" value="1"/>
</dbReference>
<dbReference type="InterPro" id="IPR037103">
    <property type="entry name" value="Tubulin/FtsZ-like_C"/>
</dbReference>
<dbReference type="FunFam" id="3.40.50.1440:FF:000001">
    <property type="entry name" value="Cell division protein FtsZ"/>
    <property type="match status" value="1"/>
</dbReference>
<dbReference type="PRINTS" id="PR00423">
    <property type="entry name" value="CELLDVISFTSZ"/>
</dbReference>
<dbReference type="GO" id="GO:0051258">
    <property type="term" value="P:protein polymerization"/>
    <property type="evidence" value="ECO:0007669"/>
    <property type="project" value="UniProtKB-UniRule"/>
</dbReference>
<keyword evidence="3 4" id="KW-0342">GTP-binding</keyword>
<evidence type="ECO:0000256" key="5">
    <source>
        <dbReference type="NCBIfam" id="TIGR00065"/>
    </source>
</evidence>
<feature type="binding site" evidence="4">
    <location>
        <position position="143"/>
    </location>
    <ligand>
        <name>GTP</name>
        <dbReference type="ChEBI" id="CHEBI:37565"/>
    </ligand>
</feature>
<dbReference type="GO" id="GO:0000917">
    <property type="term" value="P:division septum assembly"/>
    <property type="evidence" value="ECO:0007669"/>
    <property type="project" value="UniProtKB-KW"/>
</dbReference>
<dbReference type="CDD" id="cd02201">
    <property type="entry name" value="FtsZ_type1"/>
    <property type="match status" value="1"/>
</dbReference>
<gene>
    <name evidence="4" type="primary">ftsZ</name>
    <name evidence="9" type="ORF">A3B19_00090</name>
</gene>
<dbReference type="InterPro" id="IPR000158">
    <property type="entry name" value="Cell_div_FtsZ"/>
</dbReference>
<dbReference type="GO" id="GO:0003924">
    <property type="term" value="F:GTPase activity"/>
    <property type="evidence" value="ECO:0007669"/>
    <property type="project" value="UniProtKB-UniRule"/>
</dbReference>
<evidence type="ECO:0000256" key="6">
    <source>
        <dbReference type="SAM" id="MobiDB-lite"/>
    </source>
</evidence>
<evidence type="ECO:0000256" key="3">
    <source>
        <dbReference type="ARBA" id="ARBA00023134"/>
    </source>
</evidence>